<geneLocation type="nucleomorph" evidence="1"/>
<proteinExistence type="predicted"/>
<protein>
    <submittedName>
        <fullName evidence="1">Uncharacterized protein</fullName>
    </submittedName>
</protein>
<organism evidence="1 2">
    <name type="scientific">Lotharella oceanica</name>
    <dbReference type="NCBI Taxonomy" id="641309"/>
    <lineage>
        <taxon>Eukaryota</taxon>
        <taxon>Sar</taxon>
        <taxon>Rhizaria</taxon>
        <taxon>Cercozoa</taxon>
        <taxon>Chlorarachniophyceae</taxon>
        <taxon>Lotharella</taxon>
    </lineage>
</organism>
<dbReference type="Proteomes" id="UP000243670">
    <property type="component" value="Nucleomorph 1"/>
</dbReference>
<accession>A0A060DA83</accession>
<name>A0A060DA83_9EUKA</name>
<evidence type="ECO:0000313" key="1">
    <source>
        <dbReference type="EMBL" id="AIB09622.1"/>
    </source>
</evidence>
<keyword evidence="1" id="KW-0542">Nucleomorph</keyword>
<dbReference type="AlphaFoldDB" id="A0A060DA83"/>
<sequence length="81" mass="10027">MHFMKHFFLLKCFNIYKYKTIYNTNSCFSNFYNKKNGYFLNLKEFFYIYLNIKTYNDIKNFVFLQAIINQTLLIKNIYLAL</sequence>
<dbReference type="EMBL" id="CP006627">
    <property type="protein sequence ID" value="AIB09622.1"/>
    <property type="molecule type" value="Genomic_DNA"/>
</dbReference>
<evidence type="ECO:0000313" key="2">
    <source>
        <dbReference type="Proteomes" id="UP000243670"/>
    </source>
</evidence>
<gene>
    <name evidence="1" type="ORF">M951_chr1143</name>
</gene>
<reference evidence="1 2" key="1">
    <citation type="journal article" date="2014" name="BMC Genomics">
        <title>Nucleomorph and plastid genome sequences of the chlorarachniophyte Lotharella oceanica: convergent reductive evolution and frequent recombination in nucleomorph-bearing algae.</title>
        <authorList>
            <person name="Tanifuji G."/>
            <person name="Onodera N.T."/>
            <person name="Brown M.W."/>
            <person name="Curtis B.A."/>
            <person name="Roger A.J."/>
            <person name="Ka-Shu Wong G."/>
            <person name="Melkonian M."/>
            <person name="Archibald J.M."/>
        </authorList>
    </citation>
    <scope>NUCLEOTIDE SEQUENCE [LARGE SCALE GENOMIC DNA]</scope>
    <source>
        <strain evidence="1 2">CCMP622</strain>
    </source>
</reference>